<evidence type="ECO:0000256" key="2">
    <source>
        <dbReference type="ARBA" id="ARBA00022448"/>
    </source>
</evidence>
<dbReference type="InterPro" id="IPR036942">
    <property type="entry name" value="Beta-barrel_TonB_sf"/>
</dbReference>
<dbReference type="InterPro" id="IPR037066">
    <property type="entry name" value="Plug_dom_sf"/>
</dbReference>
<dbReference type="InterPro" id="IPR000531">
    <property type="entry name" value="Beta-barrel_TonB"/>
</dbReference>
<protein>
    <recommendedName>
        <fullName evidence="17">Iron complex outermembrane receptor protein</fullName>
    </recommendedName>
</protein>
<feature type="domain" description="TonB-dependent receptor-like beta-barrel" evidence="13">
    <location>
        <begin position="219"/>
        <end position="565"/>
    </location>
</feature>
<dbReference type="PANTHER" id="PTHR30069:SF29">
    <property type="entry name" value="HEMOGLOBIN AND HEMOGLOBIN-HAPTOGLOBIN-BINDING PROTEIN 1-RELATED"/>
    <property type="match status" value="1"/>
</dbReference>
<feature type="chain" id="PRO_5037320710" description="Iron complex outermembrane receptor protein" evidence="12">
    <location>
        <begin position="23"/>
        <end position="611"/>
    </location>
</feature>
<feature type="signal peptide" evidence="12">
    <location>
        <begin position="1"/>
        <end position="22"/>
    </location>
</feature>
<keyword evidence="2 10" id="KW-0813">Transport</keyword>
<evidence type="ECO:0008006" key="17">
    <source>
        <dbReference type="Google" id="ProtNLM"/>
    </source>
</evidence>
<comment type="similarity">
    <text evidence="10 11">Belongs to the TonB-dependent receptor family.</text>
</comment>
<dbReference type="PROSITE" id="PS52016">
    <property type="entry name" value="TONB_DEPENDENT_REC_3"/>
    <property type="match status" value="1"/>
</dbReference>
<evidence type="ECO:0000256" key="9">
    <source>
        <dbReference type="ARBA" id="ARBA00023237"/>
    </source>
</evidence>
<evidence type="ECO:0000313" key="15">
    <source>
        <dbReference type="EMBL" id="GGG70678.1"/>
    </source>
</evidence>
<evidence type="ECO:0000256" key="8">
    <source>
        <dbReference type="ARBA" id="ARBA00023170"/>
    </source>
</evidence>
<gene>
    <name evidence="15" type="ORF">GCM10011585_11090</name>
</gene>
<name>A0A917M2F0_9BACT</name>
<keyword evidence="5 12" id="KW-0732">Signal</keyword>
<evidence type="ECO:0000259" key="14">
    <source>
        <dbReference type="Pfam" id="PF07715"/>
    </source>
</evidence>
<organism evidence="15 16">
    <name type="scientific">Edaphobacter dinghuensis</name>
    <dbReference type="NCBI Taxonomy" id="1560005"/>
    <lineage>
        <taxon>Bacteria</taxon>
        <taxon>Pseudomonadati</taxon>
        <taxon>Acidobacteriota</taxon>
        <taxon>Terriglobia</taxon>
        <taxon>Terriglobales</taxon>
        <taxon>Acidobacteriaceae</taxon>
        <taxon>Edaphobacter</taxon>
    </lineage>
</organism>
<keyword evidence="6 11" id="KW-0798">TonB box</keyword>
<dbReference type="InterPro" id="IPR039426">
    <property type="entry name" value="TonB-dep_rcpt-like"/>
</dbReference>
<feature type="domain" description="TonB-dependent receptor plug" evidence="14">
    <location>
        <begin position="51"/>
        <end position="155"/>
    </location>
</feature>
<evidence type="ECO:0000256" key="5">
    <source>
        <dbReference type="ARBA" id="ARBA00022729"/>
    </source>
</evidence>
<evidence type="ECO:0000256" key="6">
    <source>
        <dbReference type="ARBA" id="ARBA00023077"/>
    </source>
</evidence>
<evidence type="ECO:0000256" key="4">
    <source>
        <dbReference type="ARBA" id="ARBA00022692"/>
    </source>
</evidence>
<dbReference type="Pfam" id="PF00593">
    <property type="entry name" value="TonB_dep_Rec_b-barrel"/>
    <property type="match status" value="1"/>
</dbReference>
<evidence type="ECO:0000259" key="13">
    <source>
        <dbReference type="Pfam" id="PF00593"/>
    </source>
</evidence>
<dbReference type="GO" id="GO:0044718">
    <property type="term" value="P:siderophore transmembrane transport"/>
    <property type="evidence" value="ECO:0007669"/>
    <property type="project" value="TreeGrafter"/>
</dbReference>
<evidence type="ECO:0000256" key="1">
    <source>
        <dbReference type="ARBA" id="ARBA00004571"/>
    </source>
</evidence>
<evidence type="ECO:0000313" key="16">
    <source>
        <dbReference type="Proteomes" id="UP000647241"/>
    </source>
</evidence>
<comment type="subcellular location">
    <subcellularLocation>
        <location evidence="1 10">Cell outer membrane</location>
        <topology evidence="1 10">Multi-pass membrane protein</topology>
    </subcellularLocation>
</comment>
<dbReference type="PANTHER" id="PTHR30069">
    <property type="entry name" value="TONB-DEPENDENT OUTER MEMBRANE RECEPTOR"/>
    <property type="match status" value="1"/>
</dbReference>
<evidence type="ECO:0000256" key="7">
    <source>
        <dbReference type="ARBA" id="ARBA00023136"/>
    </source>
</evidence>
<evidence type="ECO:0000256" key="11">
    <source>
        <dbReference type="RuleBase" id="RU003357"/>
    </source>
</evidence>
<evidence type="ECO:0000256" key="3">
    <source>
        <dbReference type="ARBA" id="ARBA00022452"/>
    </source>
</evidence>
<dbReference type="GO" id="GO:0009279">
    <property type="term" value="C:cell outer membrane"/>
    <property type="evidence" value="ECO:0007669"/>
    <property type="project" value="UniProtKB-SubCell"/>
</dbReference>
<evidence type="ECO:0000256" key="10">
    <source>
        <dbReference type="PROSITE-ProRule" id="PRU01360"/>
    </source>
</evidence>
<proteinExistence type="inferred from homology"/>
<dbReference type="GO" id="GO:0015344">
    <property type="term" value="F:siderophore uptake transmembrane transporter activity"/>
    <property type="evidence" value="ECO:0007669"/>
    <property type="project" value="TreeGrafter"/>
</dbReference>
<keyword evidence="3 10" id="KW-1134">Transmembrane beta strand</keyword>
<keyword evidence="8" id="KW-0675">Receptor</keyword>
<sequence length="611" mass="66330">MLNHTKFFLFGLSALLCLDAVAQQASPAPAAQPVAQSVTVTTTVEPIPLSESDRSVQTLDTRQYPLLFNSVVDYLSLDSSLNLQSRAPVGVQSDLSIRGTTFEQSLILLNGLRIDDPETGHLNLDIPVPLDAVSRIEILHGSGSTFYGSDAIGGAVNLITTEPVVPLTGSPFSFTAKAGGGNYSSTEQSFRADYATKPFSAQLSASRDTSGGFIADRNYASNAISAETWLNLKPGTTDILVAASDRPYGANQFYGAYPSWERTKGWFASIEQQLGTRTAASFAYRRHTDMFVLFVDDPSIYENNHIDTAWQSALRRADKLAANVTLSYGLEANGDAIQSTNLGRHARNQGAGYANLSLPSLGRFSLSLGGREEIFSGGDAIFSPNAAAAFTLTHTVRLRASAGHGFRLPTYVDLYYSDPTNIGNPNLKPESSWSYEGGVDWTPANGRLTLTATGFSLHQKDGIDYSKYSLDAPWQATNVGNFNYNGAETQLRLRLPGSEHLDLSYTGVRATSPPKGLISEYAFNYAAQNAIAVWTGDFHQLTAHTQVAVIQKTTQTAYPLWDISLARNSGWLRPYVRLLNLSNTGYQDIPGVPLQGRTIMAGTAFTWPRRR</sequence>
<keyword evidence="4 10" id="KW-0812">Transmembrane</keyword>
<reference evidence="15" key="1">
    <citation type="journal article" date="2014" name="Int. J. Syst. Evol. Microbiol.">
        <title>Complete genome sequence of Corynebacterium casei LMG S-19264T (=DSM 44701T), isolated from a smear-ripened cheese.</title>
        <authorList>
            <consortium name="US DOE Joint Genome Institute (JGI-PGF)"/>
            <person name="Walter F."/>
            <person name="Albersmeier A."/>
            <person name="Kalinowski J."/>
            <person name="Ruckert C."/>
        </authorList>
    </citation>
    <scope>NUCLEOTIDE SEQUENCE</scope>
    <source>
        <strain evidence="15">CGMCC 1.12997</strain>
    </source>
</reference>
<accession>A0A917M2F0</accession>
<dbReference type="SUPFAM" id="SSF56935">
    <property type="entry name" value="Porins"/>
    <property type="match status" value="1"/>
</dbReference>
<comment type="caution">
    <text evidence="15">The sequence shown here is derived from an EMBL/GenBank/DDBJ whole genome shotgun (WGS) entry which is preliminary data.</text>
</comment>
<evidence type="ECO:0000256" key="12">
    <source>
        <dbReference type="SAM" id="SignalP"/>
    </source>
</evidence>
<keyword evidence="7 10" id="KW-0472">Membrane</keyword>
<dbReference type="Gene3D" id="2.170.130.10">
    <property type="entry name" value="TonB-dependent receptor, plug domain"/>
    <property type="match status" value="1"/>
</dbReference>
<keyword evidence="9 10" id="KW-0998">Cell outer membrane</keyword>
<keyword evidence="16" id="KW-1185">Reference proteome</keyword>
<dbReference type="EMBL" id="BMGT01000001">
    <property type="protein sequence ID" value="GGG70678.1"/>
    <property type="molecule type" value="Genomic_DNA"/>
</dbReference>
<dbReference type="Gene3D" id="2.40.170.20">
    <property type="entry name" value="TonB-dependent receptor, beta-barrel domain"/>
    <property type="match status" value="1"/>
</dbReference>
<reference evidence="15" key="2">
    <citation type="submission" date="2020-09" db="EMBL/GenBank/DDBJ databases">
        <authorList>
            <person name="Sun Q."/>
            <person name="Zhou Y."/>
        </authorList>
    </citation>
    <scope>NUCLEOTIDE SEQUENCE</scope>
    <source>
        <strain evidence="15">CGMCC 1.12997</strain>
    </source>
</reference>
<dbReference type="AlphaFoldDB" id="A0A917M2F0"/>
<dbReference type="RefSeq" id="WP_188553088.1">
    <property type="nucleotide sequence ID" value="NZ_BMGT01000001.1"/>
</dbReference>
<dbReference type="Proteomes" id="UP000647241">
    <property type="component" value="Unassembled WGS sequence"/>
</dbReference>
<dbReference type="InterPro" id="IPR012910">
    <property type="entry name" value="Plug_dom"/>
</dbReference>
<dbReference type="Pfam" id="PF07715">
    <property type="entry name" value="Plug"/>
    <property type="match status" value="1"/>
</dbReference>